<gene>
    <name evidence="14" type="ORF">BTBSAS_210012</name>
    <name evidence="13" type="ORF">CNY62_10695</name>
</gene>
<evidence type="ECO:0000256" key="9">
    <source>
        <dbReference type="ARBA" id="ARBA00023136"/>
    </source>
</evidence>
<dbReference type="Pfam" id="PF02687">
    <property type="entry name" value="FtsX"/>
    <property type="match status" value="1"/>
</dbReference>
<reference evidence="16" key="3">
    <citation type="submission" date="2018-04" db="EMBL/GenBank/DDBJ databases">
        <authorList>
            <person name="Illikoud N."/>
        </authorList>
    </citation>
    <scope>NUCLEOTIDE SEQUENCE [LARGE SCALE GENOMIC DNA]</scope>
</reference>
<evidence type="ECO:0000256" key="10">
    <source>
        <dbReference type="ARBA" id="ARBA00024973"/>
    </source>
</evidence>
<dbReference type="KEGG" id="bths:CNY62_10695"/>
<evidence type="ECO:0000256" key="8">
    <source>
        <dbReference type="ARBA" id="ARBA00022989"/>
    </source>
</evidence>
<evidence type="ECO:0000256" key="2">
    <source>
        <dbReference type="ARBA" id="ARBA00008697"/>
    </source>
</evidence>
<comment type="subunit">
    <text evidence="3">The complex is composed of two ATP-binding proteins (HrtA), two transmembrane proteins (HrtB) and a solute-binding protein.</text>
</comment>
<keyword evidence="8 11" id="KW-1133">Transmembrane helix</keyword>
<evidence type="ECO:0000256" key="4">
    <source>
        <dbReference type="ARBA" id="ARBA00016962"/>
    </source>
</evidence>
<evidence type="ECO:0000256" key="5">
    <source>
        <dbReference type="ARBA" id="ARBA00022448"/>
    </source>
</evidence>
<dbReference type="OrthoDB" id="384327at2"/>
<evidence type="ECO:0000259" key="12">
    <source>
        <dbReference type="Pfam" id="PF02687"/>
    </source>
</evidence>
<feature type="transmembrane region" description="Helical" evidence="11">
    <location>
        <begin position="322"/>
        <end position="344"/>
    </location>
</feature>
<evidence type="ECO:0000313" key="15">
    <source>
        <dbReference type="Proteomes" id="UP000243591"/>
    </source>
</evidence>
<dbReference type="GO" id="GO:0005886">
    <property type="term" value="C:plasma membrane"/>
    <property type="evidence" value="ECO:0007669"/>
    <property type="project" value="UniProtKB-SubCell"/>
</dbReference>
<dbReference type="PANTHER" id="PTHR43738">
    <property type="entry name" value="ABC TRANSPORTER, MEMBRANE PROTEIN"/>
    <property type="match status" value="1"/>
</dbReference>
<name>A0A1D2KDE2_BROTH</name>
<evidence type="ECO:0000313" key="14">
    <source>
        <dbReference type="EMBL" id="SPP28482.1"/>
    </source>
</evidence>
<dbReference type="EMBL" id="CP023483">
    <property type="protein sequence ID" value="ATF26779.1"/>
    <property type="molecule type" value="Genomic_DNA"/>
</dbReference>
<evidence type="ECO:0000256" key="3">
    <source>
        <dbReference type="ARBA" id="ARBA00011131"/>
    </source>
</evidence>
<dbReference type="EMBL" id="OUNC01000014">
    <property type="protein sequence ID" value="SPP28482.1"/>
    <property type="molecule type" value="Genomic_DNA"/>
</dbReference>
<dbReference type="PANTHER" id="PTHR43738:SF1">
    <property type="entry name" value="HEMIN TRANSPORT SYSTEM PERMEASE PROTEIN HRTB-RELATED"/>
    <property type="match status" value="1"/>
</dbReference>
<organism evidence="13 15">
    <name type="scientific">Brochothrix thermosphacta</name>
    <name type="common">Microbacterium thermosphactum</name>
    <dbReference type="NCBI Taxonomy" id="2756"/>
    <lineage>
        <taxon>Bacteria</taxon>
        <taxon>Bacillati</taxon>
        <taxon>Bacillota</taxon>
        <taxon>Bacilli</taxon>
        <taxon>Bacillales</taxon>
        <taxon>Listeriaceae</taxon>
        <taxon>Brochothrix</taxon>
    </lineage>
</organism>
<comment type="subcellular location">
    <subcellularLocation>
        <location evidence="1">Cell membrane</location>
        <topology evidence="1">Multi-pass membrane protein</topology>
    </subcellularLocation>
</comment>
<evidence type="ECO:0000313" key="13">
    <source>
        <dbReference type="EMBL" id="ATF26779.1"/>
    </source>
</evidence>
<comment type="function">
    <text evidence="10">Part of the ABC transporter complex hrt involved in hemin import. Responsible for the translocation of the substrate across the membrane.</text>
</comment>
<sequence>MFLGWKEIKHAKLRYGLIIGVLVLVSYLVFVLSGLANGLKDMNRQAVDQWDASSIVLTSDSDVSLTASTLTLKEGKAIDVPEKNKAYIGNMATVIKKKGTEDKEKITLMGIEKNQFIMPEITKGKAFAKEGEVVANDSLEDAGYKIGDTFTVASSEKEVKIVGFTTKAKFNAAPVLYTSMASYQDLKYGKVDEKNAPINAVVLKGEDASKVKVSKALEVTPIETFIEKLPGYSAQNLTLNFMIIFLFVIASIIIAIFLYVLTIQKVSMFGVLKAQGISSAFLARSVVAQTFILSVIGVLIGFGLTAITGVALPAAVPISIDYVTLVFYALIFVAVAILGGLVSVRTIVKIDPLKAIGG</sequence>
<evidence type="ECO:0000256" key="1">
    <source>
        <dbReference type="ARBA" id="ARBA00004651"/>
    </source>
</evidence>
<dbReference type="Proteomes" id="UP000243591">
    <property type="component" value="Chromosome"/>
</dbReference>
<evidence type="ECO:0000256" key="7">
    <source>
        <dbReference type="ARBA" id="ARBA00022692"/>
    </source>
</evidence>
<dbReference type="InterPro" id="IPR003838">
    <property type="entry name" value="ABC3_permease_C"/>
</dbReference>
<keyword evidence="15" id="KW-1185">Reference proteome</keyword>
<dbReference type="AlphaFoldDB" id="A0A1D2KDE2"/>
<protein>
    <recommendedName>
        <fullName evidence="4">Putative hemin transport system permease protein HrtB</fullName>
    </recommendedName>
</protein>
<dbReference type="Proteomes" id="UP000270190">
    <property type="component" value="Unassembled WGS sequence"/>
</dbReference>
<feature type="transmembrane region" description="Helical" evidence="11">
    <location>
        <begin position="15"/>
        <end position="36"/>
    </location>
</feature>
<comment type="similarity">
    <text evidence="2">Belongs to the ABC-4 integral membrane protein family. HrtB subfamily.</text>
</comment>
<dbReference type="RefSeq" id="WP_069125068.1">
    <property type="nucleotide sequence ID" value="NZ_CBCPKC010000001.1"/>
</dbReference>
<feature type="transmembrane region" description="Helical" evidence="11">
    <location>
        <begin position="237"/>
        <end position="260"/>
    </location>
</feature>
<accession>A0A1D2KDE2</accession>
<keyword evidence="7 11" id="KW-0812">Transmembrane</keyword>
<evidence type="ECO:0000256" key="6">
    <source>
        <dbReference type="ARBA" id="ARBA00022475"/>
    </source>
</evidence>
<evidence type="ECO:0000256" key="11">
    <source>
        <dbReference type="SAM" id="Phobius"/>
    </source>
</evidence>
<dbReference type="STRING" id="2756.BFR44_05350"/>
<proteinExistence type="inferred from homology"/>
<feature type="transmembrane region" description="Helical" evidence="11">
    <location>
        <begin position="290"/>
        <end position="316"/>
    </location>
</feature>
<reference evidence="14" key="2">
    <citation type="submission" date="2018-04" db="EMBL/GenBank/DDBJ databases">
        <authorList>
            <person name="Go L.Y."/>
            <person name="Mitchell J.A."/>
        </authorList>
    </citation>
    <scope>NUCLEOTIDE SEQUENCE</scope>
    <source>
        <strain evidence="14">BSAS1 3</strain>
    </source>
</reference>
<feature type="domain" description="ABC3 transporter permease C-terminal" evidence="12">
    <location>
        <begin position="240"/>
        <end position="352"/>
    </location>
</feature>
<reference evidence="13 15" key="1">
    <citation type="submission" date="2017-09" db="EMBL/GenBank/DDBJ databases">
        <title>Complete Genome Sequences of Two Strains of the Meat Spoilage Bacterium Brochothrix thermosphacta Isolated from Ground Chicken.</title>
        <authorList>
            <person name="Paoli G.C."/>
            <person name="Wijey C."/>
            <person name="Chen C.-Y."/>
            <person name="Nguyen L."/>
            <person name="Yan X."/>
            <person name="Irwin P.L."/>
        </authorList>
    </citation>
    <scope>NUCLEOTIDE SEQUENCE [LARGE SCALE GENOMIC DNA]</scope>
    <source>
        <strain evidence="13 15">BI</strain>
    </source>
</reference>
<dbReference type="InterPro" id="IPR051125">
    <property type="entry name" value="ABC-4/HrtB_transporter"/>
</dbReference>
<evidence type="ECO:0000313" key="16">
    <source>
        <dbReference type="Proteomes" id="UP000270190"/>
    </source>
</evidence>
<keyword evidence="6" id="KW-1003">Cell membrane</keyword>
<keyword evidence="5" id="KW-0813">Transport</keyword>
<keyword evidence="9 11" id="KW-0472">Membrane</keyword>